<evidence type="ECO:0000313" key="4">
    <source>
        <dbReference type="EMBL" id="ANE78438.1"/>
    </source>
</evidence>
<gene>
    <name evidence="4" type="ORF">A7U43_02960</name>
</gene>
<keyword evidence="5" id="KW-1185">Reference proteome</keyword>
<keyword evidence="2" id="KW-0812">Transmembrane</keyword>
<dbReference type="InterPro" id="IPR012551">
    <property type="entry name" value="DUF1707_SHOCT-like"/>
</dbReference>
<accession>A0A172UH84</accession>
<dbReference type="Pfam" id="PF08044">
    <property type="entry name" value="DUF1707"/>
    <property type="match status" value="1"/>
</dbReference>
<evidence type="ECO:0000256" key="1">
    <source>
        <dbReference type="SAM" id="MobiDB-lite"/>
    </source>
</evidence>
<keyword evidence="2" id="KW-0472">Membrane</keyword>
<evidence type="ECO:0000259" key="3">
    <source>
        <dbReference type="Pfam" id="PF08044"/>
    </source>
</evidence>
<dbReference type="STRING" id="1682113.A7U43_02960"/>
<name>A0A172UH84_9MYCO</name>
<dbReference type="PANTHER" id="PTHR40763">
    <property type="entry name" value="MEMBRANE PROTEIN-RELATED"/>
    <property type="match status" value="1"/>
</dbReference>
<dbReference type="Proteomes" id="UP000077143">
    <property type="component" value="Chromosome"/>
</dbReference>
<feature type="compositionally biased region" description="Low complexity" evidence="1">
    <location>
        <begin position="113"/>
        <end position="125"/>
    </location>
</feature>
<proteinExistence type="predicted"/>
<feature type="domain" description="DUF1707" evidence="3">
    <location>
        <begin position="19"/>
        <end position="71"/>
    </location>
</feature>
<evidence type="ECO:0000313" key="5">
    <source>
        <dbReference type="Proteomes" id="UP000077143"/>
    </source>
</evidence>
<dbReference type="OrthoDB" id="4727385at2"/>
<protein>
    <recommendedName>
        <fullName evidence="3">DUF1707 domain-containing protein</fullName>
    </recommendedName>
</protein>
<feature type="region of interest" description="Disordered" evidence="1">
    <location>
        <begin position="113"/>
        <end position="143"/>
    </location>
</feature>
<organism evidence="4 5">
    <name type="scientific">Mycobacterium adipatum</name>
    <dbReference type="NCBI Taxonomy" id="1682113"/>
    <lineage>
        <taxon>Bacteria</taxon>
        <taxon>Bacillati</taxon>
        <taxon>Actinomycetota</taxon>
        <taxon>Actinomycetes</taxon>
        <taxon>Mycobacteriales</taxon>
        <taxon>Mycobacteriaceae</taxon>
        <taxon>Mycobacterium</taxon>
    </lineage>
</organism>
<dbReference type="AlphaFoldDB" id="A0A172UH84"/>
<dbReference type="EMBL" id="CP015596">
    <property type="protein sequence ID" value="ANE78438.1"/>
    <property type="molecule type" value="Genomic_DNA"/>
</dbReference>
<sequence>MTAELLPSFVVAGRQTARTRARDADRDATCTALDRAFSEGQLEMAEHRRRIDAAIRAATLAELHELLDDLQIDDPLPQPLPPKQRRRGIVIAVSAGLVALIAAVGWGVASDSDAPAEPSSVAVPETPEPPAAITKGPPAPVDDVPPAVLKLPRHMDTVEGMTGVLDEIRKRFGSTMGYELAFRPDQAFLSLPDPASDTRKLIYTYRGGWGNPSSSPRSDTDDLVDLSAIDIGATVAAWQSAPATLQIAPGDVQDSYLDIDHIAEPGTPGALETLIRVTTKSGLDGFIYLDPAGVVKRVENPS</sequence>
<reference evidence="4 5" key="1">
    <citation type="submission" date="2016-05" db="EMBL/GenBank/DDBJ databases">
        <title>Complete genome sequence of a phthalic acid esters degrading Mycobacterium sp. YC-RL4.</title>
        <authorList>
            <person name="Ren L."/>
            <person name="Fan S."/>
            <person name="Ruth N."/>
            <person name="Jia Y."/>
            <person name="Wang J."/>
            <person name="Qiao C."/>
        </authorList>
    </citation>
    <scope>NUCLEOTIDE SEQUENCE [LARGE SCALE GENOMIC DNA]</scope>
    <source>
        <strain evidence="4 5">YC-RL4</strain>
    </source>
</reference>
<dbReference type="PANTHER" id="PTHR40763:SF4">
    <property type="entry name" value="DUF1707 DOMAIN-CONTAINING PROTEIN"/>
    <property type="match status" value="1"/>
</dbReference>
<dbReference type="KEGG" id="madi:A7U43_02960"/>
<feature type="transmembrane region" description="Helical" evidence="2">
    <location>
        <begin position="89"/>
        <end position="109"/>
    </location>
</feature>
<keyword evidence="2" id="KW-1133">Transmembrane helix</keyword>
<evidence type="ECO:0000256" key="2">
    <source>
        <dbReference type="SAM" id="Phobius"/>
    </source>
</evidence>